<gene>
    <name evidence="2" type="ORF">WMO66_07265</name>
</gene>
<sequence>MSYAEVCGAVEALQKKYHESNPFRLCEDMNILLLSQALGNTPDAIKGFYLESKRIRTITVNCDLPEAVQKIIVAHELGHAVLHRHSGIHAFHDIGLFDESSLLEKDANLFAAEYLLRDQDVLETLNRDTTFFSAAAMLRVPAELLDFKFRVLKWKGYKLIEPPISARSNFLANMEVPDDADCYGE</sequence>
<dbReference type="RefSeq" id="WP_349135746.1">
    <property type="nucleotide sequence ID" value="NZ_JBBMFF010000208.1"/>
</dbReference>
<protein>
    <submittedName>
        <fullName evidence="2">ImmA/IrrE family metallo-endopeptidase</fullName>
    </submittedName>
</protein>
<comment type="caution">
    <text evidence="2">The sequence shown here is derived from an EMBL/GenBank/DDBJ whole genome shotgun (WGS) entry which is preliminary data.</text>
</comment>
<proteinExistence type="predicted"/>
<accession>A0ABV1G6L5</accession>
<evidence type="ECO:0000313" key="3">
    <source>
        <dbReference type="Proteomes" id="UP001491552"/>
    </source>
</evidence>
<name>A0ABV1G6L5_9FIRM</name>
<dbReference type="InterPro" id="IPR010359">
    <property type="entry name" value="IrrE_HExxH"/>
</dbReference>
<evidence type="ECO:0000259" key="1">
    <source>
        <dbReference type="Pfam" id="PF06114"/>
    </source>
</evidence>
<dbReference type="Proteomes" id="UP001491552">
    <property type="component" value="Unassembled WGS sequence"/>
</dbReference>
<keyword evidence="3" id="KW-1185">Reference proteome</keyword>
<reference evidence="2 3" key="1">
    <citation type="submission" date="2024-03" db="EMBL/GenBank/DDBJ databases">
        <title>Human intestinal bacterial collection.</title>
        <authorList>
            <person name="Pauvert C."/>
            <person name="Hitch T.C.A."/>
            <person name="Clavel T."/>
        </authorList>
    </citation>
    <scope>NUCLEOTIDE SEQUENCE [LARGE SCALE GENOMIC DNA]</scope>
    <source>
        <strain evidence="2 3">CLA-AA-H192</strain>
    </source>
</reference>
<dbReference type="InterPro" id="IPR052345">
    <property type="entry name" value="Rad_response_metalloprotease"/>
</dbReference>
<organism evidence="2 3">
    <name type="scientific">Faecousia intestinalis</name>
    <dbReference type="NCBI Taxonomy" id="3133167"/>
    <lineage>
        <taxon>Bacteria</taxon>
        <taxon>Bacillati</taxon>
        <taxon>Bacillota</taxon>
        <taxon>Clostridia</taxon>
        <taxon>Eubacteriales</taxon>
        <taxon>Oscillospiraceae</taxon>
        <taxon>Faecousia</taxon>
    </lineage>
</organism>
<dbReference type="PANTHER" id="PTHR43236">
    <property type="entry name" value="ANTITOXIN HIGA1"/>
    <property type="match status" value="1"/>
</dbReference>
<dbReference type="EMBL" id="JBBMFF010000208">
    <property type="protein sequence ID" value="MEQ2511045.1"/>
    <property type="molecule type" value="Genomic_DNA"/>
</dbReference>
<dbReference type="PANTHER" id="PTHR43236:SF1">
    <property type="entry name" value="BLL7220 PROTEIN"/>
    <property type="match status" value="1"/>
</dbReference>
<feature type="domain" description="IrrE N-terminal-like" evidence="1">
    <location>
        <begin position="26"/>
        <end position="148"/>
    </location>
</feature>
<evidence type="ECO:0000313" key="2">
    <source>
        <dbReference type="EMBL" id="MEQ2511045.1"/>
    </source>
</evidence>
<dbReference type="Gene3D" id="1.10.10.2910">
    <property type="match status" value="1"/>
</dbReference>
<dbReference type="Pfam" id="PF06114">
    <property type="entry name" value="Peptidase_M78"/>
    <property type="match status" value="1"/>
</dbReference>